<evidence type="ECO:0000256" key="1">
    <source>
        <dbReference type="SAM" id="MobiDB-lite"/>
    </source>
</evidence>
<dbReference type="PROSITE" id="PS51257">
    <property type="entry name" value="PROKAR_LIPOPROTEIN"/>
    <property type="match status" value="1"/>
</dbReference>
<dbReference type="AlphaFoldDB" id="A0A2C9A3G1"/>
<dbReference type="PANTHER" id="PTHR10742">
    <property type="entry name" value="FLAVIN MONOAMINE OXIDASE"/>
    <property type="match status" value="1"/>
</dbReference>
<dbReference type="InterPro" id="IPR036188">
    <property type="entry name" value="FAD/NAD-bd_sf"/>
</dbReference>
<dbReference type="SUPFAM" id="SSF51905">
    <property type="entry name" value="FAD/NAD(P)-binding domain"/>
    <property type="match status" value="2"/>
</dbReference>
<dbReference type="SUPFAM" id="SSF54373">
    <property type="entry name" value="FAD-linked reductases, C-terminal domain"/>
    <property type="match status" value="1"/>
</dbReference>
<dbReference type="Proteomes" id="UP000219440">
    <property type="component" value="Unassembled WGS sequence"/>
</dbReference>
<keyword evidence="5" id="KW-1185">Reference proteome</keyword>
<dbReference type="Pfam" id="PF01593">
    <property type="entry name" value="Amino_oxidase"/>
    <property type="match status" value="2"/>
</dbReference>
<evidence type="ECO:0000313" key="4">
    <source>
        <dbReference type="EMBL" id="SOE73908.1"/>
    </source>
</evidence>
<organism evidence="4 5">
    <name type="scientific">Salinibacterium xinjiangense</name>
    <dbReference type="NCBI Taxonomy" id="386302"/>
    <lineage>
        <taxon>Bacteria</taxon>
        <taxon>Bacillati</taxon>
        <taxon>Actinomycetota</taxon>
        <taxon>Actinomycetes</taxon>
        <taxon>Micrococcales</taxon>
        <taxon>Microbacteriaceae</taxon>
        <taxon>Salinibacterium</taxon>
    </lineage>
</organism>
<feature type="signal peptide" evidence="2">
    <location>
        <begin position="1"/>
        <end position="25"/>
    </location>
</feature>
<dbReference type="RefSeq" id="WP_097061928.1">
    <property type="nucleotide sequence ID" value="NZ_BMLC01000001.1"/>
</dbReference>
<dbReference type="GO" id="GO:0016491">
    <property type="term" value="F:oxidoreductase activity"/>
    <property type="evidence" value="ECO:0007669"/>
    <property type="project" value="InterPro"/>
</dbReference>
<name>A0A2C9A3G1_9MICO</name>
<dbReference type="Gene3D" id="3.50.50.60">
    <property type="entry name" value="FAD/NAD(P)-binding domain"/>
    <property type="match status" value="2"/>
</dbReference>
<feature type="region of interest" description="Disordered" evidence="1">
    <location>
        <begin position="26"/>
        <end position="54"/>
    </location>
</feature>
<dbReference type="PANTHER" id="PTHR10742:SF410">
    <property type="entry name" value="LYSINE-SPECIFIC HISTONE DEMETHYLASE 2"/>
    <property type="match status" value="1"/>
</dbReference>
<evidence type="ECO:0000259" key="3">
    <source>
        <dbReference type="Pfam" id="PF01593"/>
    </source>
</evidence>
<feature type="compositionally biased region" description="Low complexity" evidence="1">
    <location>
        <begin position="39"/>
        <end position="48"/>
    </location>
</feature>
<feature type="domain" description="Amine oxidase" evidence="3">
    <location>
        <begin position="137"/>
        <end position="466"/>
    </location>
</feature>
<dbReference type="EMBL" id="OCST01000006">
    <property type="protein sequence ID" value="SOE73908.1"/>
    <property type="molecule type" value="Genomic_DNA"/>
</dbReference>
<evidence type="ECO:0000256" key="2">
    <source>
        <dbReference type="SAM" id="SignalP"/>
    </source>
</evidence>
<accession>A0A2C9A3G1</accession>
<feature type="compositionally biased region" description="Pro residues" evidence="1">
    <location>
        <begin position="28"/>
        <end position="38"/>
    </location>
</feature>
<gene>
    <name evidence="4" type="ORF">SAMN06296378_2884</name>
</gene>
<protein>
    <submittedName>
        <fullName evidence="4">Monoamine oxidase</fullName>
    </submittedName>
</protein>
<proteinExistence type="predicted"/>
<reference evidence="4 5" key="1">
    <citation type="submission" date="2017-09" db="EMBL/GenBank/DDBJ databases">
        <authorList>
            <person name="Ehlers B."/>
            <person name="Leendertz F.H."/>
        </authorList>
    </citation>
    <scope>NUCLEOTIDE SEQUENCE [LARGE SCALE GENOMIC DNA]</scope>
    <source>
        <strain evidence="4 5">CGMCC 1.05381</strain>
    </source>
</reference>
<dbReference type="InterPro" id="IPR002937">
    <property type="entry name" value="Amino_oxidase"/>
</dbReference>
<dbReference type="InterPro" id="IPR006311">
    <property type="entry name" value="TAT_signal"/>
</dbReference>
<dbReference type="InterPro" id="IPR050281">
    <property type="entry name" value="Flavin_monoamine_oxidase"/>
</dbReference>
<sequence>MSFTRRSFIISAGAGASLLVLTACTDTPPSPTPAPTPTPTSSVPTPTSLQRSNWSNDPLAMGAVSFLPPGATPLHRENLAQNVIDRVFFAGEATADEPSTVRGARSSGARAAGEVFALVGEGERIAVIGAGAAGAECARRLSAFGIDVVVLEARDRTGGRIHSTKAEEGQFSELGAWRLGLDSDAEIIAALERLDVARSATTGPDLMRDPDSGAEVLTPAGITPTNTAGARAVSTAVEWAVMQVADSTLADALDTSGARSTAAAANQGDLVGEALLEQYLRGLAVETGAEASALSAWFTPPQVPEERALVTGAFVTLVDDDLEGIETFLSTAVLGISYDDDRVSLRLGTGESLSVDRVVVTVPLGVLKASAITFSPLLPFGHRAAINAISVGAIELVKVTFDEPFWTTDATTWGLVGTDELITSWVNLLPVTGEAALVGVVGGDAAIALAGLTENELAELVSSSLEPFADNA</sequence>
<dbReference type="PROSITE" id="PS51318">
    <property type="entry name" value="TAT"/>
    <property type="match status" value="1"/>
</dbReference>
<evidence type="ECO:0000313" key="5">
    <source>
        <dbReference type="Proteomes" id="UP000219440"/>
    </source>
</evidence>
<feature type="chain" id="PRO_5012519231" evidence="2">
    <location>
        <begin position="26"/>
        <end position="472"/>
    </location>
</feature>
<feature type="domain" description="Amine oxidase" evidence="3">
    <location>
        <begin position="41"/>
        <end position="115"/>
    </location>
</feature>
<dbReference type="OrthoDB" id="337830at2"/>
<keyword evidence="2" id="KW-0732">Signal</keyword>